<keyword evidence="3" id="KW-1185">Reference proteome</keyword>
<protein>
    <recommendedName>
        <fullName evidence="4">Protein kinase domain-containing protein</fullName>
    </recommendedName>
</protein>
<reference evidence="2" key="2">
    <citation type="submission" date="2025-09" db="UniProtKB">
        <authorList>
            <consortium name="Ensembl"/>
        </authorList>
    </citation>
    <scope>IDENTIFICATION</scope>
</reference>
<feature type="region of interest" description="Disordered" evidence="1">
    <location>
        <begin position="232"/>
        <end position="256"/>
    </location>
</feature>
<dbReference type="STRING" id="1676925.ENSPKIP00000040661"/>
<organism evidence="2 3">
    <name type="scientific">Paramormyrops kingsleyae</name>
    <dbReference type="NCBI Taxonomy" id="1676925"/>
    <lineage>
        <taxon>Eukaryota</taxon>
        <taxon>Metazoa</taxon>
        <taxon>Chordata</taxon>
        <taxon>Craniata</taxon>
        <taxon>Vertebrata</taxon>
        <taxon>Euteleostomi</taxon>
        <taxon>Actinopterygii</taxon>
        <taxon>Neopterygii</taxon>
        <taxon>Teleostei</taxon>
        <taxon>Osteoglossocephala</taxon>
        <taxon>Osteoglossomorpha</taxon>
        <taxon>Osteoglossiformes</taxon>
        <taxon>Mormyridae</taxon>
        <taxon>Paramormyrops</taxon>
    </lineage>
</organism>
<dbReference type="Ensembl" id="ENSPKIT00000021682.1">
    <property type="protein sequence ID" value="ENSPKIP00000040661.1"/>
    <property type="gene ID" value="ENSPKIG00000017538.1"/>
</dbReference>
<accession>A0A3B3TED7</accession>
<proteinExistence type="predicted"/>
<reference evidence="2" key="1">
    <citation type="submission" date="2025-08" db="UniProtKB">
        <authorList>
            <consortium name="Ensembl"/>
        </authorList>
    </citation>
    <scope>IDENTIFICATION</scope>
</reference>
<name>A0A3B3TED7_9TELE</name>
<dbReference type="AlphaFoldDB" id="A0A3B3TED7"/>
<feature type="region of interest" description="Disordered" evidence="1">
    <location>
        <begin position="78"/>
        <end position="105"/>
    </location>
</feature>
<evidence type="ECO:0000313" key="3">
    <source>
        <dbReference type="Proteomes" id="UP000261540"/>
    </source>
</evidence>
<sequence>MSPLHVPSSCPLSLQGLREATCCEVDARRHEPALCPCGSYTQHPAIAMSADPGCRAGPDPEPQAELADRVATVSLIPPETSTGASLKNGEGGAEPKKPGGRPHLSSRKLSLQERGTYAAAGGTAGTHVSPRAPRRPTIESKHVSISDTQDCIQLNQYKLESEIGKGSYGVVKLVYNEDEDKYYVSIRGPDSNPLGAVWACFPSLLGTGPGPPTRGPCAGNAAFPAAPPAAQAGCQLRGGLGASHKKTHPPPPPSGQ</sequence>
<dbReference type="Gene3D" id="3.30.200.20">
    <property type="entry name" value="Phosphorylase Kinase, domain 1"/>
    <property type="match status" value="1"/>
</dbReference>
<dbReference type="Proteomes" id="UP000261540">
    <property type="component" value="Unplaced"/>
</dbReference>
<evidence type="ECO:0000313" key="2">
    <source>
        <dbReference type="Ensembl" id="ENSPKIP00000040661.1"/>
    </source>
</evidence>
<dbReference type="GeneTree" id="ENSGT00940000174983"/>
<evidence type="ECO:0000256" key="1">
    <source>
        <dbReference type="SAM" id="MobiDB-lite"/>
    </source>
</evidence>
<feature type="region of interest" description="Disordered" evidence="1">
    <location>
        <begin position="119"/>
        <end position="144"/>
    </location>
</feature>
<evidence type="ECO:0008006" key="4">
    <source>
        <dbReference type="Google" id="ProtNLM"/>
    </source>
</evidence>